<dbReference type="Gene3D" id="1.10.760.10">
    <property type="entry name" value="Cytochrome c-like domain"/>
    <property type="match status" value="1"/>
</dbReference>
<dbReference type="SUPFAM" id="SSF46626">
    <property type="entry name" value="Cytochrome c"/>
    <property type="match status" value="1"/>
</dbReference>
<feature type="transmembrane region" description="Helical" evidence="5">
    <location>
        <begin position="12"/>
        <end position="41"/>
    </location>
</feature>
<feature type="transmembrane region" description="Helical" evidence="5">
    <location>
        <begin position="185"/>
        <end position="204"/>
    </location>
</feature>
<feature type="transmembrane region" description="Helical" evidence="5">
    <location>
        <begin position="102"/>
        <end position="122"/>
    </location>
</feature>
<evidence type="ECO:0000259" key="6">
    <source>
        <dbReference type="PROSITE" id="PS51007"/>
    </source>
</evidence>
<dbReference type="RefSeq" id="WP_038089162.1">
    <property type="nucleotide sequence ID" value="NZ_JMIR01000017.1"/>
</dbReference>
<dbReference type="GO" id="GO:0009055">
    <property type="term" value="F:electron transfer activity"/>
    <property type="evidence" value="ECO:0007669"/>
    <property type="project" value="InterPro"/>
</dbReference>
<evidence type="ECO:0000313" key="7">
    <source>
        <dbReference type="EMBL" id="KEO82847.1"/>
    </source>
</evidence>
<name>A0A074MA63_9BACL</name>
<dbReference type="EMBL" id="JMIR01000017">
    <property type="protein sequence ID" value="KEO82847.1"/>
    <property type="molecule type" value="Genomic_DNA"/>
</dbReference>
<dbReference type="OrthoDB" id="9795893at2"/>
<keyword evidence="1 4" id="KW-0349">Heme</keyword>
<keyword evidence="3 4" id="KW-0408">Iron</keyword>
<evidence type="ECO:0000256" key="2">
    <source>
        <dbReference type="ARBA" id="ARBA00022723"/>
    </source>
</evidence>
<comment type="caution">
    <text evidence="7">The sequence shown here is derived from an EMBL/GenBank/DDBJ whole genome shotgun (WGS) entry which is preliminary data.</text>
</comment>
<dbReference type="Proteomes" id="UP000027931">
    <property type="component" value="Unassembled WGS sequence"/>
</dbReference>
<feature type="transmembrane region" description="Helical" evidence="5">
    <location>
        <begin position="261"/>
        <end position="281"/>
    </location>
</feature>
<proteinExistence type="predicted"/>
<evidence type="ECO:0000313" key="8">
    <source>
        <dbReference type="Proteomes" id="UP000027931"/>
    </source>
</evidence>
<keyword evidence="2 4" id="KW-0479">Metal-binding</keyword>
<keyword evidence="8" id="KW-1185">Reference proteome</keyword>
<feature type="transmembrane region" description="Helical" evidence="5">
    <location>
        <begin position="224"/>
        <end position="241"/>
    </location>
</feature>
<dbReference type="PROSITE" id="PS51007">
    <property type="entry name" value="CYTC"/>
    <property type="match status" value="1"/>
</dbReference>
<dbReference type="STRING" id="1157490.EL26_13140"/>
<keyword evidence="5" id="KW-0472">Membrane</keyword>
<dbReference type="AlphaFoldDB" id="A0A074MA63"/>
<dbReference type="eggNOG" id="COG2010">
    <property type="taxonomic scope" value="Bacteria"/>
</dbReference>
<feature type="transmembrane region" description="Helical" evidence="5">
    <location>
        <begin position="134"/>
        <end position="158"/>
    </location>
</feature>
<accession>A0A074MA63</accession>
<keyword evidence="5" id="KW-0812">Transmembrane</keyword>
<dbReference type="InterPro" id="IPR009056">
    <property type="entry name" value="Cyt_c-like_dom"/>
</dbReference>
<feature type="transmembrane region" description="Helical" evidence="5">
    <location>
        <begin position="288"/>
        <end position="306"/>
    </location>
</feature>
<sequence length="449" mass="50355">MEFPVITFPWFGAGTLIAVIAIVHVVINHAVAIGGSVLMVWTEAKAHRTNNPELERTARTMSKWILIVTTTVGAMTGVGIWFSTTVIQPYAIGSLLRIFHWAWFAEWIVFISEVVLILIYFYTWDRWKGEKKKLHIRTGIALVAASWLTMTIITAILACQMTPGKWVATLSFWDAFVNPTWLPSLFFRTFVALTLGVGLFAPFIRLGVKNKANAAGLLRDFGKIVLLCFPFLIVGAIWYSCNLPSEASNLIVWASGMQNEFFVLVNVTVLILIAVIGIGLYKAPSRVPVALSVTVAFLSVGIIGEFEMIRETIRKPFVIYDYMYVNGIRTDQVDTFQRNGFLKTAKWTTVHDVTPDNERTAGRELFAAQCMTCHTVDGWRSKRAMNQRMQGWTAENIANYVKNLHQARSFMPPFAGNEEELQALGKYLEAVGQGRETSEQVAERGTAHE</sequence>
<dbReference type="GO" id="GO:0046872">
    <property type="term" value="F:metal ion binding"/>
    <property type="evidence" value="ECO:0007669"/>
    <property type="project" value="UniProtKB-KW"/>
</dbReference>
<reference evidence="7 8" key="1">
    <citation type="journal article" date="2013" name="Int. J. Syst. Evol. Microbiol.">
        <title>Tumebacillus flagellatus sp. nov., an alpha-amylase/pullulanase-producing bacterium isolated from cassava wastewater.</title>
        <authorList>
            <person name="Wang Q."/>
            <person name="Xie N."/>
            <person name="Qin Y."/>
            <person name="Shen N."/>
            <person name="Zhu J."/>
            <person name="Mi H."/>
            <person name="Huang R."/>
        </authorList>
    </citation>
    <scope>NUCLEOTIDE SEQUENCE [LARGE SCALE GENOMIC DNA]</scope>
    <source>
        <strain evidence="7 8">GST4</strain>
    </source>
</reference>
<dbReference type="Pfam" id="PF13442">
    <property type="entry name" value="Cytochrome_CBB3"/>
    <property type="match status" value="1"/>
</dbReference>
<evidence type="ECO:0000256" key="5">
    <source>
        <dbReference type="SAM" id="Phobius"/>
    </source>
</evidence>
<organism evidence="7 8">
    <name type="scientific">Tumebacillus flagellatus</name>
    <dbReference type="NCBI Taxonomy" id="1157490"/>
    <lineage>
        <taxon>Bacteria</taxon>
        <taxon>Bacillati</taxon>
        <taxon>Bacillota</taxon>
        <taxon>Bacilli</taxon>
        <taxon>Bacillales</taxon>
        <taxon>Alicyclobacillaceae</taxon>
        <taxon>Tumebacillus</taxon>
    </lineage>
</organism>
<feature type="transmembrane region" description="Helical" evidence="5">
    <location>
        <begin position="62"/>
        <end position="82"/>
    </location>
</feature>
<evidence type="ECO:0000256" key="4">
    <source>
        <dbReference type="PROSITE-ProRule" id="PRU00433"/>
    </source>
</evidence>
<protein>
    <submittedName>
        <fullName evidence="7">Cytochrome C</fullName>
    </submittedName>
</protein>
<keyword evidence="5" id="KW-1133">Transmembrane helix</keyword>
<evidence type="ECO:0000256" key="1">
    <source>
        <dbReference type="ARBA" id="ARBA00022617"/>
    </source>
</evidence>
<dbReference type="eggNOG" id="COG1271">
    <property type="taxonomic scope" value="Bacteria"/>
</dbReference>
<evidence type="ECO:0000256" key="3">
    <source>
        <dbReference type="ARBA" id="ARBA00023004"/>
    </source>
</evidence>
<dbReference type="InterPro" id="IPR036909">
    <property type="entry name" value="Cyt_c-like_dom_sf"/>
</dbReference>
<dbReference type="GO" id="GO:0020037">
    <property type="term" value="F:heme binding"/>
    <property type="evidence" value="ECO:0007669"/>
    <property type="project" value="InterPro"/>
</dbReference>
<feature type="domain" description="Cytochrome c" evidence="6">
    <location>
        <begin position="357"/>
        <end position="432"/>
    </location>
</feature>
<gene>
    <name evidence="7" type="ORF">EL26_13140</name>
</gene>